<dbReference type="Pfam" id="PF01297">
    <property type="entry name" value="ZnuA"/>
    <property type="match status" value="1"/>
</dbReference>
<dbReference type="GO" id="GO:0046872">
    <property type="term" value="F:metal ion binding"/>
    <property type="evidence" value="ECO:0007669"/>
    <property type="project" value="UniProtKB-KW"/>
</dbReference>
<dbReference type="Gene3D" id="3.40.50.1980">
    <property type="entry name" value="Nitrogenase molybdenum iron protein domain"/>
    <property type="match status" value="2"/>
</dbReference>
<dbReference type="GO" id="GO:0030001">
    <property type="term" value="P:metal ion transport"/>
    <property type="evidence" value="ECO:0007669"/>
    <property type="project" value="InterPro"/>
</dbReference>
<feature type="region of interest" description="Disordered" evidence="5">
    <location>
        <begin position="128"/>
        <end position="150"/>
    </location>
</feature>
<dbReference type="PANTHER" id="PTHR42953">
    <property type="entry name" value="HIGH-AFFINITY ZINC UPTAKE SYSTEM PROTEIN ZNUA-RELATED"/>
    <property type="match status" value="1"/>
</dbReference>
<proteinExistence type="predicted"/>
<evidence type="ECO:0000256" key="1">
    <source>
        <dbReference type="ARBA" id="ARBA00004196"/>
    </source>
</evidence>
<evidence type="ECO:0000256" key="6">
    <source>
        <dbReference type="SAM" id="SignalP"/>
    </source>
</evidence>
<evidence type="ECO:0000256" key="2">
    <source>
        <dbReference type="ARBA" id="ARBA00022448"/>
    </source>
</evidence>
<evidence type="ECO:0000313" key="7">
    <source>
        <dbReference type="EMBL" id="RAM35190.1"/>
    </source>
</evidence>
<feature type="compositionally biased region" description="Basic and acidic residues" evidence="5">
    <location>
        <begin position="139"/>
        <end position="150"/>
    </location>
</feature>
<dbReference type="AlphaFoldDB" id="A0A328HCT4"/>
<reference evidence="7 8" key="1">
    <citation type="submission" date="2018-04" db="EMBL/GenBank/DDBJ databases">
        <title>Bacteria isolated from cave deposits of Manipur.</title>
        <authorList>
            <person name="Sahoo D."/>
            <person name="Sarangthem I."/>
            <person name="Nandeibam J."/>
        </authorList>
    </citation>
    <scope>NUCLEOTIDE SEQUENCE [LARGE SCALE GENOMIC DNA]</scope>
    <source>
        <strain evidence="8">mrc11</strain>
    </source>
</reference>
<dbReference type="PANTHER" id="PTHR42953:SF1">
    <property type="entry name" value="METAL-BINDING PROTEIN HI_0362-RELATED"/>
    <property type="match status" value="1"/>
</dbReference>
<keyword evidence="2" id="KW-0813">Transport</keyword>
<dbReference type="EMBL" id="QLNP01000105">
    <property type="protein sequence ID" value="RAM35190.1"/>
    <property type="molecule type" value="Genomic_DNA"/>
</dbReference>
<comment type="caution">
    <text evidence="7">The sequence shown here is derived from an EMBL/GenBank/DDBJ whole genome shotgun (WGS) entry which is preliminary data.</text>
</comment>
<evidence type="ECO:0000256" key="3">
    <source>
        <dbReference type="ARBA" id="ARBA00022723"/>
    </source>
</evidence>
<accession>A0A328HCT4</accession>
<dbReference type="InterPro" id="IPR050492">
    <property type="entry name" value="Bact_metal-bind_prot9"/>
</dbReference>
<feature type="signal peptide" evidence="6">
    <location>
        <begin position="1"/>
        <end position="27"/>
    </location>
</feature>
<gene>
    <name evidence="7" type="ORF">DBZ45_21655</name>
</gene>
<dbReference type="SUPFAM" id="SSF53807">
    <property type="entry name" value="Helical backbone' metal receptor"/>
    <property type="match status" value="1"/>
</dbReference>
<dbReference type="Proteomes" id="UP000249166">
    <property type="component" value="Unassembled WGS sequence"/>
</dbReference>
<dbReference type="PROSITE" id="PS51257">
    <property type="entry name" value="PROKAR_LIPOPROTEIN"/>
    <property type="match status" value="1"/>
</dbReference>
<sequence>MPSNARIFLTAAVAGFGLLLTGCGSPAAETAGAEANGRIAVVTSTNVYGDIVEAIGKDKVNVSAIISRPSQDPHSYEANAQDRLTVSKAKLVVENGGGYDDFIHTLADDSNVPHENIISAVEVSGLAPQAPGTASAHADSAHAEDGHAHDHGNFNEHVWYSFDAMTHLADAVAARLGALDSGSASQFTANAADFKSSLAKLESKISAMKTSHGGAGVAVTEPVPLYLLEAAGLENRTPAEYTAAVEEGADVPPAVLKAATSTVAAKDTSFLAYNEQTEGPQTQAVKNAASAAGTPVVNFTETLPDGKTYLEWMADNVENVSKALKSQR</sequence>
<keyword evidence="3" id="KW-0479">Metal-binding</keyword>
<organism evidence="7 8">
    <name type="scientific">Arthrobacter globiformis</name>
    <dbReference type="NCBI Taxonomy" id="1665"/>
    <lineage>
        <taxon>Bacteria</taxon>
        <taxon>Bacillati</taxon>
        <taxon>Actinomycetota</taxon>
        <taxon>Actinomycetes</taxon>
        <taxon>Micrococcales</taxon>
        <taxon>Micrococcaceae</taxon>
        <taxon>Arthrobacter</taxon>
    </lineage>
</organism>
<evidence type="ECO:0000256" key="4">
    <source>
        <dbReference type="ARBA" id="ARBA00022729"/>
    </source>
</evidence>
<feature type="chain" id="PRO_5016268721" evidence="6">
    <location>
        <begin position="28"/>
        <end position="328"/>
    </location>
</feature>
<comment type="subcellular location">
    <subcellularLocation>
        <location evidence="1">Cell envelope</location>
    </subcellularLocation>
</comment>
<keyword evidence="4 6" id="KW-0732">Signal</keyword>
<protein>
    <submittedName>
        <fullName evidence="7">ABC transporter substrate-binding protein</fullName>
    </submittedName>
</protein>
<evidence type="ECO:0000313" key="8">
    <source>
        <dbReference type="Proteomes" id="UP000249166"/>
    </source>
</evidence>
<evidence type="ECO:0000256" key="5">
    <source>
        <dbReference type="SAM" id="MobiDB-lite"/>
    </source>
</evidence>
<dbReference type="GO" id="GO:0030313">
    <property type="term" value="C:cell envelope"/>
    <property type="evidence" value="ECO:0007669"/>
    <property type="project" value="UniProtKB-SubCell"/>
</dbReference>
<name>A0A328HCT4_ARTGO</name>
<dbReference type="InterPro" id="IPR006127">
    <property type="entry name" value="ZnuA-like"/>
</dbReference>
<dbReference type="OrthoDB" id="5296019at2"/>
<dbReference type="RefSeq" id="WP_111905864.1">
    <property type="nucleotide sequence ID" value="NZ_QLNP01000105.1"/>
</dbReference>